<sequence length="140" mass="15549">MGREIKSNIATDCKFKDIPIYKSISAGYGSYENEIENYISVVNFNDVFTGDVFGVVVKGDSMEDTILDGAIVFIKKCDDIPFGKIGAFMLNGCAYLKRLCEKEGEMVLRSDNSYYDDIEIKASDDFTIVGLYKGTLSIAK</sequence>
<dbReference type="PANTHER" id="PTHR40661">
    <property type="match status" value="1"/>
</dbReference>
<keyword evidence="3" id="KW-0804">Transcription</keyword>
<reference evidence="5 6" key="1">
    <citation type="submission" date="2018-06" db="EMBL/GenBank/DDBJ databases">
        <authorList>
            <consortium name="Pathogen Informatics"/>
            <person name="Doyle S."/>
        </authorList>
    </citation>
    <scope>NUCLEOTIDE SEQUENCE [LARGE SCALE GENOMIC DNA]</scope>
    <source>
        <strain evidence="5 6">NCTC12112</strain>
    </source>
</reference>
<evidence type="ECO:0000313" key="5">
    <source>
        <dbReference type="EMBL" id="SQJ03976.1"/>
    </source>
</evidence>
<dbReference type="KEGG" id="ful:C4N20_15790"/>
<dbReference type="Pfam" id="PF00717">
    <property type="entry name" value="Peptidase_S24"/>
    <property type="match status" value="1"/>
</dbReference>
<proteinExistence type="predicted"/>
<organism evidence="5 6">
    <name type="scientific">Fusobacterium ulcerans</name>
    <dbReference type="NCBI Taxonomy" id="861"/>
    <lineage>
        <taxon>Bacteria</taxon>
        <taxon>Fusobacteriati</taxon>
        <taxon>Fusobacteriota</taxon>
        <taxon>Fusobacteriia</taxon>
        <taxon>Fusobacteriales</taxon>
        <taxon>Fusobacteriaceae</taxon>
        <taxon>Fusobacterium</taxon>
    </lineage>
</organism>
<dbReference type="InterPro" id="IPR039418">
    <property type="entry name" value="LexA-like"/>
</dbReference>
<protein>
    <submittedName>
        <fullName evidence="5">LexA repressor</fullName>
    </submittedName>
</protein>
<dbReference type="Gene3D" id="2.10.109.10">
    <property type="entry name" value="Umud Fragment, subunit A"/>
    <property type="match status" value="1"/>
</dbReference>
<dbReference type="AlphaFoldDB" id="A0AAX2JB38"/>
<dbReference type="SUPFAM" id="SSF51306">
    <property type="entry name" value="LexA/Signal peptidase"/>
    <property type="match status" value="1"/>
</dbReference>
<evidence type="ECO:0000313" key="6">
    <source>
        <dbReference type="Proteomes" id="UP000249008"/>
    </source>
</evidence>
<dbReference type="GO" id="GO:0003677">
    <property type="term" value="F:DNA binding"/>
    <property type="evidence" value="ECO:0007669"/>
    <property type="project" value="UniProtKB-KW"/>
</dbReference>
<keyword evidence="1" id="KW-0805">Transcription regulation</keyword>
<dbReference type="CDD" id="cd06529">
    <property type="entry name" value="S24_LexA-like"/>
    <property type="match status" value="1"/>
</dbReference>
<feature type="domain" description="Peptidase S24/S26A/S26B/S26C" evidence="4">
    <location>
        <begin position="19"/>
        <end position="130"/>
    </location>
</feature>
<gene>
    <name evidence="5" type="ORF">NCTC12112_01739</name>
</gene>
<dbReference type="RefSeq" id="WP_005980078.1">
    <property type="nucleotide sequence ID" value="NZ_CABKNW010000004.1"/>
</dbReference>
<dbReference type="GeneID" id="78456290"/>
<name>A0AAX2JB38_9FUSO</name>
<dbReference type="InterPro" id="IPR015927">
    <property type="entry name" value="Peptidase_S24_S26A/B/C"/>
</dbReference>
<evidence type="ECO:0000256" key="1">
    <source>
        <dbReference type="ARBA" id="ARBA00023015"/>
    </source>
</evidence>
<evidence type="ECO:0000259" key="4">
    <source>
        <dbReference type="Pfam" id="PF00717"/>
    </source>
</evidence>
<dbReference type="PANTHER" id="PTHR40661:SF1">
    <property type="entry name" value="HTH CRO_C1-TYPE DOMAIN-CONTAINING PROTEIN"/>
    <property type="match status" value="1"/>
</dbReference>
<dbReference type="EMBL" id="LS483487">
    <property type="protein sequence ID" value="SQJ03976.1"/>
    <property type="molecule type" value="Genomic_DNA"/>
</dbReference>
<accession>A0AAX2JB38</accession>
<dbReference type="Proteomes" id="UP000249008">
    <property type="component" value="Chromosome 1"/>
</dbReference>
<evidence type="ECO:0000256" key="2">
    <source>
        <dbReference type="ARBA" id="ARBA00023125"/>
    </source>
</evidence>
<evidence type="ECO:0000256" key="3">
    <source>
        <dbReference type="ARBA" id="ARBA00023163"/>
    </source>
</evidence>
<keyword evidence="2" id="KW-0238">DNA-binding</keyword>
<dbReference type="InterPro" id="IPR036286">
    <property type="entry name" value="LexA/Signal_pep-like_sf"/>
</dbReference>